<proteinExistence type="predicted"/>
<accession>A0A1V0N4T0</accession>
<feature type="domain" description="Helicase HerA central" evidence="2">
    <location>
        <begin position="404"/>
        <end position="443"/>
    </location>
</feature>
<dbReference type="Proteomes" id="UP000192050">
    <property type="component" value="Chromosome"/>
</dbReference>
<dbReference type="Pfam" id="PF01935">
    <property type="entry name" value="DUF87"/>
    <property type="match status" value="1"/>
</dbReference>
<dbReference type="InterPro" id="IPR002789">
    <property type="entry name" value="HerA_central"/>
</dbReference>
<dbReference type="PANTHER" id="PTHR30121">
    <property type="entry name" value="UNCHARACTERIZED PROTEIN YJGR-RELATED"/>
    <property type="match status" value="1"/>
</dbReference>
<sequence>MVVYIKIPSNVYNFKSYIYGMPVEKFVIILSGVSMAAILFTISLPVTISAVAIYFGFMAYIKFDFSNIYKLRKLYFHGVAGHNIKFVRNGFLFCILGQDIFSAVEIENRELYTDSQKPNHIRAIMNVIDNLDCSANIITKTKVYNGKNYYRTFVILKTHGSAIETSMDLLKRNISAIVSNTALHGKAVDDENTIKSIFPANVNPELKYIGAGGFYMAYFDLLDTDYSQDFFYQTLIEKMGFTVEINMEINRIKNHEMQVKRLLASRKAEIVYTKTGHYAGLIKKQISALEYMSGKEKLYNASVRFSVISEHPAILRSNAETFKKTMESAGFRLKTFNYFNRNSFNPLELQGQGIKYMLDSASISELFPCSFTPIPDRAAEPLGINAITGKPFYFQPFMGNSYNIAITGETGSGKSYFAKKLLDQNRNAKVYVIDPLGEYSYGHVIDLSLGDYVDFMIETPEMANIISTAIAKLTGIGENNITGILTGLMSKSGVATFNELISEIRLGYSGNKSTQGAVYSMPFKTPVKLEGNFTVFRFGHKNAEIRDAFFDLVFSYIISTVEKEEGEKIVVMDESHLFLRNSREAEIIDMLARNSRHFRTSLITVTQNINDYYMNNYSESILMNSINYFIFRQHGKIKSSMFLGYEIDPSGLAGGSYSTYSECFYSTGSLIRKVKISEEK</sequence>
<evidence type="ECO:0000313" key="3">
    <source>
        <dbReference type="EMBL" id="ARD85133.1"/>
    </source>
</evidence>
<evidence type="ECO:0000259" key="2">
    <source>
        <dbReference type="Pfam" id="PF01935"/>
    </source>
</evidence>
<keyword evidence="1" id="KW-0812">Transmembrane</keyword>
<gene>
    <name evidence="3" type="primary">virB</name>
    <name evidence="3" type="ORF">FAD_1265</name>
</gene>
<dbReference type="SUPFAM" id="SSF52540">
    <property type="entry name" value="P-loop containing nucleoside triphosphate hydrolases"/>
    <property type="match status" value="1"/>
</dbReference>
<dbReference type="KEGG" id="fai:FAD_1265"/>
<dbReference type="Gene3D" id="3.40.50.300">
    <property type="entry name" value="P-loop containing nucleotide triphosphate hydrolases"/>
    <property type="match status" value="1"/>
</dbReference>
<evidence type="ECO:0000313" key="4">
    <source>
        <dbReference type="Proteomes" id="UP000192050"/>
    </source>
</evidence>
<protein>
    <submittedName>
        <fullName evidence="3">Type IV secretory pathway DNA translocase</fullName>
    </submittedName>
</protein>
<keyword evidence="4" id="KW-1185">Reference proteome</keyword>
<dbReference type="PANTHER" id="PTHR30121:SF6">
    <property type="entry name" value="SLR6007 PROTEIN"/>
    <property type="match status" value="1"/>
</dbReference>
<evidence type="ECO:0000256" key="1">
    <source>
        <dbReference type="SAM" id="Phobius"/>
    </source>
</evidence>
<feature type="transmembrane region" description="Helical" evidence="1">
    <location>
        <begin position="26"/>
        <end position="57"/>
    </location>
</feature>
<keyword evidence="1" id="KW-1133">Transmembrane helix</keyword>
<keyword evidence="1" id="KW-0472">Membrane</keyword>
<reference evidence="3 4" key="1">
    <citation type="submission" date="2011-10" db="EMBL/GenBank/DDBJ databases">
        <title>Metabolic and evolutionary patterns in the extreme acidophile Ferroplasma acidiphilum.</title>
        <authorList>
            <person name="Golyshina O.V."/>
            <person name="Kozyavkin S.A."/>
            <person name="Tatusov R.L."/>
            <person name="Slesarev A.I."/>
            <person name="Golyshin P.N."/>
        </authorList>
    </citation>
    <scope>NUCLEOTIDE SEQUENCE [LARGE SCALE GENOMIC DNA]</scope>
    <source>
        <strain evidence="4">Y</strain>
    </source>
</reference>
<dbReference type="EMBL" id="CP015363">
    <property type="protein sequence ID" value="ARD85133.1"/>
    <property type="molecule type" value="Genomic_DNA"/>
</dbReference>
<dbReference type="InterPro" id="IPR051162">
    <property type="entry name" value="T4SS_component"/>
</dbReference>
<name>A0A1V0N4T0_9ARCH</name>
<dbReference type="AlphaFoldDB" id="A0A1V0N4T0"/>
<organism evidence="3 4">
    <name type="scientific">Ferroplasma acidiphilum</name>
    <dbReference type="NCBI Taxonomy" id="74969"/>
    <lineage>
        <taxon>Archaea</taxon>
        <taxon>Methanobacteriati</taxon>
        <taxon>Thermoplasmatota</taxon>
        <taxon>Thermoplasmata</taxon>
        <taxon>Thermoplasmatales</taxon>
        <taxon>Ferroplasmaceae</taxon>
        <taxon>Ferroplasma</taxon>
    </lineage>
</organism>
<dbReference type="InterPro" id="IPR027417">
    <property type="entry name" value="P-loop_NTPase"/>
</dbReference>
<dbReference type="STRING" id="74969.FAD_1265"/>